<dbReference type="AlphaFoldDB" id="A0A4V3WNB0"/>
<keyword evidence="4" id="KW-1185">Reference proteome</keyword>
<dbReference type="PANTHER" id="PTHR46525:SF2">
    <property type="entry name" value="EMB|CAB72159.1"/>
    <property type="match status" value="1"/>
</dbReference>
<accession>A0A4V3WNB0</accession>
<evidence type="ECO:0000313" key="3">
    <source>
        <dbReference type="EMBL" id="THG11757.1"/>
    </source>
</evidence>
<dbReference type="PANTHER" id="PTHR46525">
    <property type="entry name" value="EMB|CAB72159.1"/>
    <property type="match status" value="1"/>
</dbReference>
<comment type="caution">
    <text evidence="3">The sequence shown here is derived from an EMBL/GenBank/DDBJ whole genome shotgun (WGS) entry which is preliminary data.</text>
</comment>
<dbReference type="InterPro" id="IPR007608">
    <property type="entry name" value="Senescence_reg_S40"/>
</dbReference>
<reference evidence="3 4" key="1">
    <citation type="journal article" date="2018" name="Proc. Natl. Acad. Sci. U.S.A.">
        <title>Draft genome sequence of Camellia sinensis var. sinensis provides insights into the evolution of the tea genome and tea quality.</title>
        <authorList>
            <person name="Wei C."/>
            <person name="Yang H."/>
            <person name="Wang S."/>
            <person name="Zhao J."/>
            <person name="Liu C."/>
            <person name="Gao L."/>
            <person name="Xia E."/>
            <person name="Lu Y."/>
            <person name="Tai Y."/>
            <person name="She G."/>
            <person name="Sun J."/>
            <person name="Cao H."/>
            <person name="Tong W."/>
            <person name="Gao Q."/>
            <person name="Li Y."/>
            <person name="Deng W."/>
            <person name="Jiang X."/>
            <person name="Wang W."/>
            <person name="Chen Q."/>
            <person name="Zhang S."/>
            <person name="Li H."/>
            <person name="Wu J."/>
            <person name="Wang P."/>
            <person name="Li P."/>
            <person name="Shi C."/>
            <person name="Zheng F."/>
            <person name="Jian J."/>
            <person name="Huang B."/>
            <person name="Shan D."/>
            <person name="Shi M."/>
            <person name="Fang C."/>
            <person name="Yue Y."/>
            <person name="Li F."/>
            <person name="Li D."/>
            <person name="Wei S."/>
            <person name="Han B."/>
            <person name="Jiang C."/>
            <person name="Yin Y."/>
            <person name="Xia T."/>
            <person name="Zhang Z."/>
            <person name="Bennetzen J.L."/>
            <person name="Zhao S."/>
            <person name="Wan X."/>
        </authorList>
    </citation>
    <scope>NUCLEOTIDE SEQUENCE [LARGE SCALE GENOMIC DNA]</scope>
    <source>
        <strain evidence="4">cv. Shuchazao</strain>
        <tissue evidence="3">Leaf</tissue>
    </source>
</reference>
<evidence type="ECO:0000256" key="1">
    <source>
        <dbReference type="ARBA" id="ARBA00034773"/>
    </source>
</evidence>
<feature type="region of interest" description="Disordered" evidence="2">
    <location>
        <begin position="83"/>
        <end position="102"/>
    </location>
</feature>
<evidence type="ECO:0000313" key="4">
    <source>
        <dbReference type="Proteomes" id="UP000306102"/>
    </source>
</evidence>
<dbReference type="Pfam" id="PF04520">
    <property type="entry name" value="Senescence_reg"/>
    <property type="match status" value="1"/>
</dbReference>
<feature type="region of interest" description="Disordered" evidence="2">
    <location>
        <begin position="24"/>
        <end position="49"/>
    </location>
</feature>
<dbReference type="GO" id="GO:0010150">
    <property type="term" value="P:leaf senescence"/>
    <property type="evidence" value="ECO:0007669"/>
    <property type="project" value="UniProtKB-ARBA"/>
</dbReference>
<comment type="similarity">
    <text evidence="1">Belongs to the senescence regulator S40 family.</text>
</comment>
<sequence>MASGYSMRDEDFQEEDVWGVMKERSEDLSPKARKVRDYSFGSTSTPRMIIPRANNSEAKMAHQQSSAPVNIPDWSKIYRKNNKNSKKGSWVDDGGDDGDDVDDYDYDYDDEMVPPHEYVAKKLARSQISSHSMCEGIGRTLKGRDLSKVRNAILTKTANRCDAVADRSDLPEPLVRALPAEPPRQSENDARARVEGKRGGGRADRREAERLGVLEADRDSGSVVELRVRVRCFVGVGGESEGVSDEAFEALDCWICVAVCASHGVCFGWSISG</sequence>
<gene>
    <name evidence="3" type="ORF">TEA_027667</name>
</gene>
<dbReference type="Proteomes" id="UP000306102">
    <property type="component" value="Unassembled WGS sequence"/>
</dbReference>
<feature type="compositionally biased region" description="Acidic residues" evidence="2">
    <location>
        <begin position="93"/>
        <end position="102"/>
    </location>
</feature>
<proteinExistence type="inferred from homology"/>
<evidence type="ECO:0000256" key="2">
    <source>
        <dbReference type="SAM" id="MobiDB-lite"/>
    </source>
</evidence>
<organism evidence="3 4">
    <name type="scientific">Camellia sinensis var. sinensis</name>
    <name type="common">China tea</name>
    <dbReference type="NCBI Taxonomy" id="542762"/>
    <lineage>
        <taxon>Eukaryota</taxon>
        <taxon>Viridiplantae</taxon>
        <taxon>Streptophyta</taxon>
        <taxon>Embryophyta</taxon>
        <taxon>Tracheophyta</taxon>
        <taxon>Spermatophyta</taxon>
        <taxon>Magnoliopsida</taxon>
        <taxon>eudicotyledons</taxon>
        <taxon>Gunneridae</taxon>
        <taxon>Pentapetalae</taxon>
        <taxon>asterids</taxon>
        <taxon>Ericales</taxon>
        <taxon>Theaceae</taxon>
        <taxon>Camellia</taxon>
    </lineage>
</organism>
<protein>
    <submittedName>
        <fullName evidence="3">Uncharacterized protein</fullName>
    </submittedName>
</protein>
<feature type="region of interest" description="Disordered" evidence="2">
    <location>
        <begin position="172"/>
        <end position="205"/>
    </location>
</feature>
<feature type="compositionally biased region" description="Basic and acidic residues" evidence="2">
    <location>
        <begin position="184"/>
        <end position="205"/>
    </location>
</feature>
<dbReference type="EMBL" id="SDRB02007057">
    <property type="protein sequence ID" value="THG11757.1"/>
    <property type="molecule type" value="Genomic_DNA"/>
</dbReference>
<name>A0A4V3WNB0_CAMSN</name>